<sequence length="85" mass="9640">MTNFIDNHNPKFLLDSQQFTDLVENTHGSSDVLSIAKDYALHIPSLIEMINEIHSQAEDQNMKIKCTRLSKKLTTQLLEHVGSSD</sequence>
<name>A0A9N9SQ37_DIABA</name>
<dbReference type="OrthoDB" id="6774950at2759"/>
<proteinExistence type="predicted"/>
<gene>
    <name evidence="1" type="ORF">DIABBA_LOCUS2428</name>
</gene>
<evidence type="ECO:0000313" key="1">
    <source>
        <dbReference type="EMBL" id="CAG9828510.1"/>
    </source>
</evidence>
<dbReference type="Proteomes" id="UP001153709">
    <property type="component" value="Chromosome 10"/>
</dbReference>
<protein>
    <submittedName>
        <fullName evidence="1">Uncharacterized protein</fullName>
    </submittedName>
</protein>
<keyword evidence="2" id="KW-1185">Reference proteome</keyword>
<accession>A0A9N9SQ37</accession>
<organism evidence="1 2">
    <name type="scientific">Diabrotica balteata</name>
    <name type="common">Banded cucumber beetle</name>
    <dbReference type="NCBI Taxonomy" id="107213"/>
    <lineage>
        <taxon>Eukaryota</taxon>
        <taxon>Metazoa</taxon>
        <taxon>Ecdysozoa</taxon>
        <taxon>Arthropoda</taxon>
        <taxon>Hexapoda</taxon>
        <taxon>Insecta</taxon>
        <taxon>Pterygota</taxon>
        <taxon>Neoptera</taxon>
        <taxon>Endopterygota</taxon>
        <taxon>Coleoptera</taxon>
        <taxon>Polyphaga</taxon>
        <taxon>Cucujiformia</taxon>
        <taxon>Chrysomeloidea</taxon>
        <taxon>Chrysomelidae</taxon>
        <taxon>Galerucinae</taxon>
        <taxon>Diabroticina</taxon>
        <taxon>Diabroticites</taxon>
        <taxon>Diabrotica</taxon>
    </lineage>
</organism>
<dbReference type="AlphaFoldDB" id="A0A9N9SQ37"/>
<dbReference type="EMBL" id="OU898285">
    <property type="protein sequence ID" value="CAG9828510.1"/>
    <property type="molecule type" value="Genomic_DNA"/>
</dbReference>
<reference evidence="1" key="1">
    <citation type="submission" date="2022-01" db="EMBL/GenBank/DDBJ databases">
        <authorList>
            <person name="King R."/>
        </authorList>
    </citation>
    <scope>NUCLEOTIDE SEQUENCE</scope>
</reference>
<evidence type="ECO:0000313" key="2">
    <source>
        <dbReference type="Proteomes" id="UP001153709"/>
    </source>
</evidence>